<dbReference type="EMBL" id="AP028907">
    <property type="protein sequence ID" value="BES82332.1"/>
    <property type="molecule type" value="Genomic_DNA"/>
</dbReference>
<dbReference type="GeneID" id="89289906"/>
<reference evidence="1 2" key="1">
    <citation type="submission" date="2023-09" db="EMBL/GenBank/DDBJ databases">
        <title>Pyrofollis japonicus gen. nov. sp. nov., a novel member of the family Pyrodictiaceae isolated from the Iheya North hydrothermal field.</title>
        <authorList>
            <person name="Miyazaki U."/>
            <person name="Sanari M."/>
            <person name="Tame A."/>
            <person name="Kitajima M."/>
            <person name="Okamoto A."/>
            <person name="Sawayama S."/>
            <person name="Miyazaki J."/>
            <person name="Takai K."/>
            <person name="Nakagawa S."/>
        </authorList>
    </citation>
    <scope>NUCLEOTIDE SEQUENCE [LARGE SCALE GENOMIC DNA]</scope>
    <source>
        <strain evidence="1 2">AV2</strain>
    </source>
</reference>
<name>A0ABM8IZT4_9CREN</name>
<dbReference type="RefSeq" id="WP_338249555.1">
    <property type="nucleotide sequence ID" value="NZ_AP028907.1"/>
</dbReference>
<evidence type="ECO:0000313" key="1">
    <source>
        <dbReference type="EMBL" id="BES82332.1"/>
    </source>
</evidence>
<sequence length="129" mass="13690">MSEAGSRECFGTLSSSCSDALSILQELSEALGKGRGKGSGMARVLRRAAEALSEAVEPCIRGCGETGWSGRCVAGEMVERLQRSLFGLALRLEKLPRLSGEAEELASLLVDLVYSMVEAVCYSGARARD</sequence>
<dbReference type="Proteomes" id="UP001341135">
    <property type="component" value="Chromosome"/>
</dbReference>
<protein>
    <submittedName>
        <fullName evidence="1">Uncharacterized protein</fullName>
    </submittedName>
</protein>
<organism evidence="1 2">
    <name type="scientific">Pyrodictium abyssi</name>
    <dbReference type="NCBI Taxonomy" id="54256"/>
    <lineage>
        <taxon>Archaea</taxon>
        <taxon>Thermoproteota</taxon>
        <taxon>Thermoprotei</taxon>
        <taxon>Desulfurococcales</taxon>
        <taxon>Pyrodictiaceae</taxon>
        <taxon>Pyrodictium</taxon>
    </lineage>
</organism>
<gene>
    <name evidence="1" type="ORF">PABY_18990</name>
</gene>
<accession>A0ABM8IZT4</accession>
<keyword evidence="2" id="KW-1185">Reference proteome</keyword>
<evidence type="ECO:0000313" key="2">
    <source>
        <dbReference type="Proteomes" id="UP001341135"/>
    </source>
</evidence>
<proteinExistence type="predicted"/>